<accession>S9P765</accession>
<dbReference type="eggNOG" id="ENOG50317ES">
    <property type="taxonomic scope" value="Bacteria"/>
</dbReference>
<keyword evidence="1" id="KW-0067">ATP-binding</keyword>
<evidence type="ECO:0000313" key="1">
    <source>
        <dbReference type="EMBL" id="EPX60300.1"/>
    </source>
</evidence>
<dbReference type="EMBL" id="ANAH02000014">
    <property type="protein sequence ID" value="EPX60300.1"/>
    <property type="molecule type" value="Genomic_DNA"/>
</dbReference>
<evidence type="ECO:0000313" key="2">
    <source>
        <dbReference type="Proteomes" id="UP000011682"/>
    </source>
</evidence>
<dbReference type="GO" id="GO:0004386">
    <property type="term" value="F:helicase activity"/>
    <property type="evidence" value="ECO:0007669"/>
    <property type="project" value="UniProtKB-KW"/>
</dbReference>
<proteinExistence type="predicted"/>
<reference evidence="1" key="1">
    <citation type="submission" date="2013-05" db="EMBL/GenBank/DDBJ databases">
        <title>Genome assembly of Cystobacter fuscus DSM 2262.</title>
        <authorList>
            <person name="Sharma G."/>
            <person name="Khatri I."/>
            <person name="Kaur C."/>
            <person name="Mayilraj S."/>
            <person name="Subramanian S."/>
        </authorList>
    </citation>
    <scope>NUCLEOTIDE SEQUENCE [LARGE SCALE GENOMIC DNA]</scope>
    <source>
        <strain evidence="1">DSM 2262</strain>
    </source>
</reference>
<keyword evidence="1" id="KW-0547">Nucleotide-binding</keyword>
<dbReference type="OrthoDB" id="5521885at2"/>
<keyword evidence="2" id="KW-1185">Reference proteome</keyword>
<organism evidence="1 2">
    <name type="scientific">Cystobacter fuscus (strain ATCC 25194 / DSM 2262 / NBRC 100088 / M29)</name>
    <dbReference type="NCBI Taxonomy" id="1242864"/>
    <lineage>
        <taxon>Bacteria</taxon>
        <taxon>Pseudomonadati</taxon>
        <taxon>Myxococcota</taxon>
        <taxon>Myxococcia</taxon>
        <taxon>Myxococcales</taxon>
        <taxon>Cystobacterineae</taxon>
        <taxon>Archangiaceae</taxon>
        <taxon>Cystobacter</taxon>
    </lineage>
</organism>
<name>S9P765_CYSF2</name>
<dbReference type="AlphaFoldDB" id="S9P765"/>
<protein>
    <submittedName>
        <fullName evidence="1">ATP-dependent helicase HrpA</fullName>
    </submittedName>
</protein>
<keyword evidence="1" id="KW-0378">Hydrolase</keyword>
<keyword evidence="1" id="KW-0347">Helicase</keyword>
<gene>
    <name evidence="1" type="ORF">D187_002386</name>
</gene>
<dbReference type="Proteomes" id="UP000011682">
    <property type="component" value="Unassembled WGS sequence"/>
</dbReference>
<comment type="caution">
    <text evidence="1">The sequence shown here is derived from an EMBL/GenBank/DDBJ whole genome shotgun (WGS) entry which is preliminary data.</text>
</comment>
<sequence>MLAYVNEAGGVRAILEHLGLATAGARLAPAHGPLQAAWC</sequence>